<evidence type="ECO:0000256" key="1">
    <source>
        <dbReference type="ARBA" id="ARBA00005272"/>
    </source>
</evidence>
<comment type="catalytic activity">
    <reaction evidence="7">
        <text>a quinone + NADH + H(+) = a quinol + NAD(+)</text>
        <dbReference type="Rhea" id="RHEA:46160"/>
        <dbReference type="ChEBI" id="CHEBI:15378"/>
        <dbReference type="ChEBI" id="CHEBI:24646"/>
        <dbReference type="ChEBI" id="CHEBI:57540"/>
        <dbReference type="ChEBI" id="CHEBI:57945"/>
        <dbReference type="ChEBI" id="CHEBI:132124"/>
        <dbReference type="EC" id="1.6.5.9"/>
    </reaction>
</comment>
<dbReference type="EC" id="1.6.5.9" evidence="2"/>
<name>A0A5K1JSX3_9APHY</name>
<dbReference type="Gene3D" id="3.50.50.100">
    <property type="match status" value="1"/>
</dbReference>
<evidence type="ECO:0000256" key="8">
    <source>
        <dbReference type="ARBA" id="ARBA00049010"/>
    </source>
</evidence>
<keyword evidence="3" id="KW-0285">Flavoprotein</keyword>
<dbReference type="InterPro" id="IPR045024">
    <property type="entry name" value="NDH-2"/>
</dbReference>
<keyword evidence="10" id="KW-0812">Transmembrane</keyword>
<protein>
    <recommendedName>
        <fullName evidence="2">NADH:ubiquinone reductase (non-electrogenic)</fullName>
        <ecNumber evidence="2">1.6.5.9</ecNumber>
    </recommendedName>
</protein>
<evidence type="ECO:0000256" key="4">
    <source>
        <dbReference type="ARBA" id="ARBA00022827"/>
    </source>
</evidence>
<evidence type="ECO:0000256" key="6">
    <source>
        <dbReference type="ARBA" id="ARBA00023027"/>
    </source>
</evidence>
<evidence type="ECO:0000256" key="9">
    <source>
        <dbReference type="SAM" id="MobiDB-lite"/>
    </source>
</evidence>
<dbReference type="EMBL" id="LR724415">
    <property type="protein sequence ID" value="VWO95003.1"/>
    <property type="molecule type" value="Genomic_DNA"/>
</dbReference>
<evidence type="ECO:0000256" key="10">
    <source>
        <dbReference type="SAM" id="Phobius"/>
    </source>
</evidence>
<dbReference type="GO" id="GO:0050136">
    <property type="term" value="F:NADH dehydrogenase (quinone) (non-electrogenic) activity"/>
    <property type="evidence" value="ECO:0007669"/>
    <property type="project" value="UniProtKB-EC"/>
</dbReference>
<feature type="compositionally biased region" description="Low complexity" evidence="9">
    <location>
        <begin position="35"/>
        <end position="45"/>
    </location>
</feature>
<evidence type="ECO:0000313" key="11">
    <source>
        <dbReference type="EMBL" id="VWO95003.1"/>
    </source>
</evidence>
<dbReference type="GO" id="GO:0005739">
    <property type="term" value="C:mitochondrion"/>
    <property type="evidence" value="ECO:0007669"/>
    <property type="project" value="TreeGrafter"/>
</dbReference>
<dbReference type="PANTHER" id="PTHR43706:SF47">
    <property type="entry name" value="EXTERNAL NADH-UBIQUINONE OXIDOREDUCTASE 1, MITOCHONDRIAL-RELATED"/>
    <property type="match status" value="1"/>
</dbReference>
<keyword evidence="10" id="KW-0472">Membrane</keyword>
<reference evidence="11" key="1">
    <citation type="submission" date="2019-10" db="EMBL/GenBank/DDBJ databases">
        <authorList>
            <person name="Nor Muhammad N."/>
        </authorList>
    </citation>
    <scope>NUCLEOTIDE SEQUENCE</scope>
</reference>
<dbReference type="InterPro" id="IPR036188">
    <property type="entry name" value="FAD/NAD-bd_sf"/>
</dbReference>
<keyword evidence="10" id="KW-1133">Transmembrane helix</keyword>
<evidence type="ECO:0000256" key="5">
    <source>
        <dbReference type="ARBA" id="ARBA00023002"/>
    </source>
</evidence>
<keyword evidence="6" id="KW-0520">NAD</keyword>
<proteinExistence type="inferred from homology"/>
<dbReference type="AlphaFoldDB" id="A0A5K1JSX3"/>
<evidence type="ECO:0000256" key="7">
    <source>
        <dbReference type="ARBA" id="ARBA00047599"/>
    </source>
</evidence>
<comment type="similarity">
    <text evidence="1">Belongs to the NADH dehydrogenase family.</text>
</comment>
<feature type="transmembrane region" description="Helical" evidence="10">
    <location>
        <begin position="62"/>
        <end position="84"/>
    </location>
</feature>
<evidence type="ECO:0000256" key="2">
    <source>
        <dbReference type="ARBA" id="ARBA00012637"/>
    </source>
</evidence>
<evidence type="ECO:0000256" key="3">
    <source>
        <dbReference type="ARBA" id="ARBA00022630"/>
    </source>
</evidence>
<feature type="region of interest" description="Disordered" evidence="9">
    <location>
        <begin position="21"/>
        <end position="56"/>
    </location>
</feature>
<keyword evidence="5" id="KW-0560">Oxidoreductase</keyword>
<dbReference type="SUPFAM" id="SSF51905">
    <property type="entry name" value="FAD/NAD(P)-binding domain"/>
    <property type="match status" value="1"/>
</dbReference>
<sequence>MAMQAARARVLGRSLASSRPCALPRFQPSRLRQQSTATGAEAGASGPPPPPPTGKASVWRRFLQTTGGVTLVTVAGGVAFYYFAQKDKTPGTQLPHDPSKKTLVVCGSGWGATSLLNSLDTQDYNVILISPRNYFLFTPLLPSVAVGTLAPRSILQRESPHEVSAGFPRPRISPPVPSPSRFPACLFPIPLPQPSPILLV</sequence>
<gene>
    <name evidence="11" type="primary">P95200</name>
</gene>
<comment type="catalytic activity">
    <reaction evidence="8">
        <text>a ubiquinone + NADH + H(+) = a ubiquinol + NAD(+)</text>
        <dbReference type="Rhea" id="RHEA:23152"/>
        <dbReference type="Rhea" id="RHEA-COMP:9565"/>
        <dbReference type="Rhea" id="RHEA-COMP:9566"/>
        <dbReference type="ChEBI" id="CHEBI:15378"/>
        <dbReference type="ChEBI" id="CHEBI:16389"/>
        <dbReference type="ChEBI" id="CHEBI:17976"/>
        <dbReference type="ChEBI" id="CHEBI:57540"/>
        <dbReference type="ChEBI" id="CHEBI:57945"/>
    </reaction>
</comment>
<dbReference type="PANTHER" id="PTHR43706">
    <property type="entry name" value="NADH DEHYDROGENASE"/>
    <property type="match status" value="1"/>
</dbReference>
<organism evidence="11">
    <name type="scientific">Ganoderma boninense</name>
    <dbReference type="NCBI Taxonomy" id="34458"/>
    <lineage>
        <taxon>Eukaryota</taxon>
        <taxon>Fungi</taxon>
        <taxon>Dikarya</taxon>
        <taxon>Basidiomycota</taxon>
        <taxon>Agaricomycotina</taxon>
        <taxon>Agaricomycetes</taxon>
        <taxon>Polyporales</taxon>
        <taxon>Polyporaceae</taxon>
        <taxon>Ganoderma</taxon>
    </lineage>
</organism>
<accession>A0A5K1JSX3</accession>
<keyword evidence="4" id="KW-0274">FAD</keyword>